<dbReference type="InterPro" id="IPR012334">
    <property type="entry name" value="Pectin_lyas_fold"/>
</dbReference>
<proteinExistence type="predicted"/>
<evidence type="ECO:0000256" key="2">
    <source>
        <dbReference type="ARBA" id="ARBA00022737"/>
    </source>
</evidence>
<feature type="domain" description="Carbohydrate-binding/sugar hydrolysis" evidence="5">
    <location>
        <begin position="62"/>
        <end position="206"/>
    </location>
</feature>
<protein>
    <recommendedName>
        <fullName evidence="5">Carbohydrate-binding/sugar hydrolysis domain-containing protein</fullName>
    </recommendedName>
</protein>
<dbReference type="NCBIfam" id="TIGR03804">
    <property type="entry name" value="para_beta_helix"/>
    <property type="match status" value="1"/>
</dbReference>
<accession>A0A178MHU7</accession>
<keyword evidence="7" id="KW-1185">Reference proteome</keyword>
<name>A0A178MHU7_9CHLR</name>
<dbReference type="SMART" id="SM00722">
    <property type="entry name" value="CASH"/>
    <property type="match status" value="2"/>
</dbReference>
<dbReference type="STRING" id="1707952.A6A03_09635"/>
<dbReference type="Pfam" id="PF13229">
    <property type="entry name" value="Beta_helix"/>
    <property type="match status" value="2"/>
</dbReference>
<evidence type="ECO:0000256" key="3">
    <source>
        <dbReference type="ARBA" id="ARBA00022786"/>
    </source>
</evidence>
<evidence type="ECO:0000256" key="1">
    <source>
        <dbReference type="ARBA" id="ARBA00004906"/>
    </source>
</evidence>
<keyword evidence="3" id="KW-0833">Ubl conjugation pathway</keyword>
<dbReference type="SUPFAM" id="SSF51126">
    <property type="entry name" value="Pectin lyase-like"/>
    <property type="match status" value="1"/>
</dbReference>
<dbReference type="InterPro" id="IPR039448">
    <property type="entry name" value="Beta_helix"/>
</dbReference>
<evidence type="ECO:0000313" key="7">
    <source>
        <dbReference type="Proteomes" id="UP000078287"/>
    </source>
</evidence>
<keyword evidence="2" id="KW-0677">Repeat</keyword>
<evidence type="ECO:0000259" key="5">
    <source>
        <dbReference type="SMART" id="SM00722"/>
    </source>
</evidence>
<organism evidence="6 7">
    <name type="scientific">Chloroflexus islandicus</name>
    <dbReference type="NCBI Taxonomy" id="1707952"/>
    <lineage>
        <taxon>Bacteria</taxon>
        <taxon>Bacillati</taxon>
        <taxon>Chloroflexota</taxon>
        <taxon>Chloroflexia</taxon>
        <taxon>Chloroflexales</taxon>
        <taxon>Chloroflexineae</taxon>
        <taxon>Chloroflexaceae</taxon>
        <taxon>Chloroflexus</taxon>
    </lineage>
</organism>
<evidence type="ECO:0000313" key="6">
    <source>
        <dbReference type="EMBL" id="OAN47698.1"/>
    </source>
</evidence>
<dbReference type="RefSeq" id="WP_066783559.1">
    <property type="nucleotide sequence ID" value="NZ_LWQS01000035.1"/>
</dbReference>
<keyword evidence="4" id="KW-0812">Transmembrane</keyword>
<keyword evidence="4" id="KW-1133">Transmembrane helix</keyword>
<evidence type="ECO:0000256" key="4">
    <source>
        <dbReference type="SAM" id="Phobius"/>
    </source>
</evidence>
<dbReference type="InterPro" id="IPR006633">
    <property type="entry name" value="Carb-bd_sugar_hydrolysis-dom"/>
</dbReference>
<comment type="pathway">
    <text evidence="1">Protein modification; protein ubiquitination.</text>
</comment>
<dbReference type="Gene3D" id="2.160.20.10">
    <property type="entry name" value="Single-stranded right-handed beta-helix, Pectin lyase-like"/>
    <property type="match status" value="2"/>
</dbReference>
<dbReference type="InterPro" id="IPR011050">
    <property type="entry name" value="Pectin_lyase_fold/virulence"/>
</dbReference>
<sequence>MTVNIAHWWAILMIGILWGLLPWVALAAPSPVRDDGRGGDYQLIRVGAGGDYAQLGAALAAAPPGAVLEVLPGVQLGQWTIDRPLVLRGRHGAVLDGGEAGSTLTITAPGVTVQGLSFQRSGLNPIDAAILVRAAAVTISGNRFERFMRGVVIDNGANVMVTNNTFIGTLDGMPRERSIGVALLNAPAVIVELNTISSVQNGIAIDNAPRGIMRGNVVSRSETGIVSPLIAGASTILGVTATFFSAALCLPSASDVLIDRNTLVENVTGIKLAGSARVTVQGNLIEGQRGDGLLVHNSAGLTVQDNRFERNARAITIGGSGALTAQRNRFADHETVLALLAGDAAVALRGNDIVRYRALLASEPQAPAVVWAGNYWQRGWPADWWLGMQLWRHDRNRDGFADQPLMIDSVIDLYPALRPNNGAPLASMPATNPVLWLVALVVGGLLASVLIRQRKG</sequence>
<dbReference type="InterPro" id="IPR006626">
    <property type="entry name" value="PbH1"/>
</dbReference>
<dbReference type="EMBL" id="LWQS01000035">
    <property type="protein sequence ID" value="OAN47698.1"/>
    <property type="molecule type" value="Genomic_DNA"/>
</dbReference>
<dbReference type="Proteomes" id="UP000078287">
    <property type="component" value="Unassembled WGS sequence"/>
</dbReference>
<feature type="domain" description="Carbohydrate-binding/sugar hydrolysis" evidence="5">
    <location>
        <begin position="208"/>
        <end position="325"/>
    </location>
</feature>
<dbReference type="PANTHER" id="PTHR22990">
    <property type="entry name" value="F-BOX ONLY PROTEIN"/>
    <property type="match status" value="1"/>
</dbReference>
<reference evidence="6 7" key="1">
    <citation type="submission" date="2016-04" db="EMBL/GenBank/DDBJ databases">
        <title>Chloroflexus islandicus sp. nov., a thermophilic filamentous anoxygenic phototrophic bacterium from geyser Strokkur (Iceland).</title>
        <authorList>
            <person name="Gaisin V.A."/>
            <person name="Kalashnikov A.M."/>
            <person name="Sukhacheva M.V."/>
            <person name="Grouzdev D.S."/>
            <person name="Ivanov T.M."/>
            <person name="Kuznetsov B."/>
            <person name="Gorlenko V.M."/>
        </authorList>
    </citation>
    <scope>NUCLEOTIDE SEQUENCE [LARGE SCALE GENOMIC DNA]</scope>
    <source>
        <strain evidence="7">isl-2</strain>
    </source>
</reference>
<dbReference type="AlphaFoldDB" id="A0A178MHU7"/>
<dbReference type="InterPro" id="IPR051550">
    <property type="entry name" value="SCF-Subunits/Alg-Epimerases"/>
</dbReference>
<comment type="caution">
    <text evidence="6">The sequence shown here is derived from an EMBL/GenBank/DDBJ whole genome shotgun (WGS) entry which is preliminary data.</text>
</comment>
<keyword evidence="4" id="KW-0472">Membrane</keyword>
<dbReference type="PANTHER" id="PTHR22990:SF15">
    <property type="entry name" value="F-BOX ONLY PROTEIN 10"/>
    <property type="match status" value="1"/>
</dbReference>
<dbReference type="SMART" id="SM00710">
    <property type="entry name" value="PbH1"/>
    <property type="match status" value="6"/>
</dbReference>
<dbReference type="OrthoDB" id="9767990at2"/>
<gene>
    <name evidence="6" type="ORF">A6A03_09635</name>
</gene>
<dbReference type="InterPro" id="IPR022441">
    <property type="entry name" value="Para_beta_helix_rpt-2"/>
</dbReference>
<feature type="transmembrane region" description="Helical" evidence="4">
    <location>
        <begin position="434"/>
        <end position="451"/>
    </location>
</feature>